<evidence type="ECO:0000313" key="13">
    <source>
        <dbReference type="EMBL" id="UTT62369.1"/>
    </source>
</evidence>
<keyword evidence="4 11" id="KW-0028">Amino-acid biosynthesis</keyword>
<dbReference type="GO" id="GO:0004107">
    <property type="term" value="F:chorismate synthase activity"/>
    <property type="evidence" value="ECO:0007669"/>
    <property type="project" value="UniProtKB-EC"/>
</dbReference>
<keyword evidence="8 11" id="KW-0521">NADP</keyword>
<proteinExistence type="inferred from homology"/>
<dbReference type="EMBL" id="CP101497">
    <property type="protein sequence ID" value="UTT62369.1"/>
    <property type="molecule type" value="Genomic_DNA"/>
</dbReference>
<organism evidence="13 14">
    <name type="scientific">Microcella humidisoli</name>
    <dbReference type="NCBI Taxonomy" id="2963406"/>
    <lineage>
        <taxon>Bacteria</taxon>
        <taxon>Bacillati</taxon>
        <taxon>Actinomycetota</taxon>
        <taxon>Actinomycetes</taxon>
        <taxon>Micrococcales</taxon>
        <taxon>Microbacteriaceae</taxon>
        <taxon>Microcella</taxon>
    </lineage>
</organism>
<comment type="pathway">
    <text evidence="1 11 12">Metabolic intermediate biosynthesis; chorismate biosynthesis; chorismate from D-erythrose 4-phosphate and phosphoenolpyruvate: step 7/7.</text>
</comment>
<evidence type="ECO:0000256" key="11">
    <source>
        <dbReference type="HAMAP-Rule" id="MF_00300"/>
    </source>
</evidence>
<evidence type="ECO:0000313" key="14">
    <source>
        <dbReference type="Proteomes" id="UP001060039"/>
    </source>
</evidence>
<feature type="binding site" evidence="11">
    <location>
        <begin position="255"/>
        <end position="256"/>
    </location>
    <ligand>
        <name>FMN</name>
        <dbReference type="ChEBI" id="CHEBI:58210"/>
    </ligand>
</feature>
<evidence type="ECO:0000256" key="8">
    <source>
        <dbReference type="ARBA" id="ARBA00022857"/>
    </source>
</evidence>
<feature type="binding site" evidence="11">
    <location>
        <position position="40"/>
    </location>
    <ligand>
        <name>NADP(+)</name>
        <dbReference type="ChEBI" id="CHEBI:58349"/>
    </ligand>
</feature>
<evidence type="ECO:0000256" key="5">
    <source>
        <dbReference type="ARBA" id="ARBA00022630"/>
    </source>
</evidence>
<evidence type="ECO:0000256" key="6">
    <source>
        <dbReference type="ARBA" id="ARBA00022643"/>
    </source>
</evidence>
<dbReference type="PANTHER" id="PTHR21085">
    <property type="entry name" value="CHORISMATE SYNTHASE"/>
    <property type="match status" value="1"/>
</dbReference>
<gene>
    <name evidence="11 13" type="primary">aroC</name>
    <name evidence="13" type="ORF">NNL39_12015</name>
</gene>
<keyword evidence="9 11" id="KW-0057">Aromatic amino acid biosynthesis</keyword>
<comment type="function">
    <text evidence="11">Catalyzes the anti-1,4-elimination of the C-3 phosphate and the C-6 proR hydrogen from 5-enolpyruvylshikimate-3-phosphate (EPSP) to yield chorismate, which is the branch point compound that serves as the starting substrate for the three terminal pathways of aromatic amino acid biosynthesis. This reaction introduces a second double bond into the aromatic ring system.</text>
</comment>
<evidence type="ECO:0000256" key="2">
    <source>
        <dbReference type="ARBA" id="ARBA00008014"/>
    </source>
</evidence>
<evidence type="ECO:0000256" key="1">
    <source>
        <dbReference type="ARBA" id="ARBA00005044"/>
    </source>
</evidence>
<comment type="catalytic activity">
    <reaction evidence="11 12">
        <text>5-O-(1-carboxyvinyl)-3-phosphoshikimate = chorismate + phosphate</text>
        <dbReference type="Rhea" id="RHEA:21020"/>
        <dbReference type="ChEBI" id="CHEBI:29748"/>
        <dbReference type="ChEBI" id="CHEBI:43474"/>
        <dbReference type="ChEBI" id="CHEBI:57701"/>
        <dbReference type="EC" id="4.2.3.5"/>
    </reaction>
</comment>
<feature type="binding site" evidence="11">
    <location>
        <begin position="134"/>
        <end position="136"/>
    </location>
    <ligand>
        <name>FMN</name>
        <dbReference type="ChEBI" id="CHEBI:58210"/>
    </ligand>
</feature>
<accession>A0ABY5FVR5</accession>
<evidence type="ECO:0000256" key="3">
    <source>
        <dbReference type="ARBA" id="ARBA00013036"/>
    </source>
</evidence>
<keyword evidence="14" id="KW-1185">Reference proteome</keyword>
<evidence type="ECO:0000256" key="12">
    <source>
        <dbReference type="RuleBase" id="RU000605"/>
    </source>
</evidence>
<dbReference type="PROSITE" id="PS00787">
    <property type="entry name" value="CHORISMATE_SYNTHASE_1"/>
    <property type="match status" value="1"/>
</dbReference>
<dbReference type="HAMAP" id="MF_00300">
    <property type="entry name" value="Chorismate_synth"/>
    <property type="match status" value="1"/>
</dbReference>
<evidence type="ECO:0000256" key="10">
    <source>
        <dbReference type="ARBA" id="ARBA00023239"/>
    </source>
</evidence>
<keyword evidence="7 11" id="KW-0274">FAD</keyword>
<comment type="subunit">
    <text evidence="11">Homotetramer.</text>
</comment>
<dbReference type="InterPro" id="IPR000453">
    <property type="entry name" value="Chorismate_synth"/>
</dbReference>
<dbReference type="Gene3D" id="3.60.150.10">
    <property type="entry name" value="Chorismate synthase AroC"/>
    <property type="match status" value="1"/>
</dbReference>
<feature type="binding site" evidence="11">
    <location>
        <position position="299"/>
    </location>
    <ligand>
        <name>FMN</name>
        <dbReference type="ChEBI" id="CHEBI:58210"/>
    </ligand>
</feature>
<dbReference type="InterPro" id="IPR035904">
    <property type="entry name" value="Chorismate_synth_AroC_sf"/>
</dbReference>
<dbReference type="NCBIfam" id="NF003793">
    <property type="entry name" value="PRK05382.1"/>
    <property type="match status" value="1"/>
</dbReference>
<evidence type="ECO:0000256" key="7">
    <source>
        <dbReference type="ARBA" id="ARBA00022827"/>
    </source>
</evidence>
<reference evidence="13" key="1">
    <citation type="submission" date="2022-07" db="EMBL/GenBank/DDBJ databases">
        <title>Taxonomic analysis of Microcella humidisoli nov. sp., isolated from riverside soil.</title>
        <authorList>
            <person name="Molina K.M."/>
            <person name="Kim S.B."/>
        </authorList>
    </citation>
    <scope>NUCLEOTIDE SEQUENCE</scope>
    <source>
        <strain evidence="13">MMS21-STM10</strain>
    </source>
</reference>
<dbReference type="PANTHER" id="PTHR21085:SF0">
    <property type="entry name" value="CHORISMATE SYNTHASE"/>
    <property type="match status" value="1"/>
</dbReference>
<dbReference type="Pfam" id="PF01264">
    <property type="entry name" value="Chorismate_synt"/>
    <property type="match status" value="1"/>
</dbReference>
<comment type="similarity">
    <text evidence="2 11 12">Belongs to the chorismate synthase family.</text>
</comment>
<dbReference type="NCBIfam" id="TIGR00033">
    <property type="entry name" value="aroC"/>
    <property type="match status" value="1"/>
</dbReference>
<feature type="binding site" evidence="11">
    <location>
        <position position="46"/>
    </location>
    <ligand>
        <name>NADP(+)</name>
        <dbReference type="ChEBI" id="CHEBI:58349"/>
    </ligand>
</feature>
<dbReference type="Proteomes" id="UP001060039">
    <property type="component" value="Chromosome"/>
</dbReference>
<feature type="binding site" evidence="11">
    <location>
        <begin position="314"/>
        <end position="318"/>
    </location>
    <ligand>
        <name>FMN</name>
        <dbReference type="ChEBI" id="CHEBI:58210"/>
    </ligand>
</feature>
<dbReference type="CDD" id="cd07304">
    <property type="entry name" value="Chorismate_synthase"/>
    <property type="match status" value="1"/>
</dbReference>
<evidence type="ECO:0000256" key="9">
    <source>
        <dbReference type="ARBA" id="ARBA00023141"/>
    </source>
</evidence>
<dbReference type="PROSITE" id="PS00788">
    <property type="entry name" value="CHORISMATE_SYNTHASE_2"/>
    <property type="match status" value="1"/>
</dbReference>
<keyword evidence="5 11" id="KW-0285">Flavoprotein</keyword>
<protein>
    <recommendedName>
        <fullName evidence="3 11">Chorismate synthase</fullName>
        <shortName evidence="11">CS</shortName>
        <ecNumber evidence="3 11">4.2.3.5</ecNumber>
    </recommendedName>
    <alternativeName>
        <fullName evidence="11">5-enolpyruvylshikimate-3-phosphate phospholyase</fullName>
    </alternativeName>
</protein>
<dbReference type="RefSeq" id="WP_255159512.1">
    <property type="nucleotide sequence ID" value="NZ_CP101497.1"/>
</dbReference>
<comment type="cofactor">
    <cofactor evidence="11 12">
        <name>FMNH2</name>
        <dbReference type="ChEBI" id="CHEBI:57618"/>
    </cofactor>
    <text evidence="11 12">Reduced FMN (FMNH(2)).</text>
</comment>
<feature type="binding site" evidence="11">
    <location>
        <position position="340"/>
    </location>
    <ligand>
        <name>FMN</name>
        <dbReference type="ChEBI" id="CHEBI:58210"/>
    </ligand>
</feature>
<dbReference type="EC" id="4.2.3.5" evidence="3 11"/>
<evidence type="ECO:0000256" key="4">
    <source>
        <dbReference type="ARBA" id="ARBA00022605"/>
    </source>
</evidence>
<keyword evidence="6 11" id="KW-0288">FMN</keyword>
<sequence length="401" mass="42300">MLRWLTAGESHGPELIAVLEGMPAGVPVLREAIQADMQRRKLGYGRGARMKFEQDELTISGGVRHGRSMGSPIALRIGNTEWPKWTTIMSADPVDPAELTGARGAPLTRPRPGHADLVGMQKYGFDESRPVLERASARETAARVALGAVARSFLGELGIRLVAHTLAIGPVRVPDDAPLPLPDDVDRLDADPLRCLHPETSAAMVAEVDAAHKEGDTLGGVVEVLAYGVPPGLGSYVHWDRRLDAKLAAALMGIQAIKGVEVGDGFETTRRRGSAAHDELVVDDGRIERLSDRAGGTEGGMSTGTVLRVRAGMKPIATVPHALRTVDTSTGEAAPAHHQRSDVCAVPAAGVVAEAMVALVLAEAVLEKFGGDSIAETRRNFEGYLAAMPATLTTAVSDGRG</sequence>
<keyword evidence="10 11" id="KW-0456">Lyase</keyword>
<dbReference type="InterPro" id="IPR020541">
    <property type="entry name" value="Chorismate_synthase_CS"/>
</dbReference>
<dbReference type="SUPFAM" id="SSF103263">
    <property type="entry name" value="Chorismate synthase, AroC"/>
    <property type="match status" value="1"/>
</dbReference>
<name>A0ABY5FVR5_9MICO</name>
<dbReference type="PROSITE" id="PS00789">
    <property type="entry name" value="CHORISMATE_SYNTHASE_3"/>
    <property type="match status" value="1"/>
</dbReference>
<dbReference type="PIRSF" id="PIRSF001456">
    <property type="entry name" value="Chorismate_synth"/>
    <property type="match status" value="1"/>
</dbReference>